<evidence type="ECO:0000313" key="14">
    <source>
        <dbReference type="Proteomes" id="UP000236544"/>
    </source>
</evidence>
<evidence type="ECO:0000256" key="9">
    <source>
        <dbReference type="ARBA" id="ARBA00047469"/>
    </source>
</evidence>
<evidence type="ECO:0000259" key="10">
    <source>
        <dbReference type="Pfam" id="PF00133"/>
    </source>
</evidence>
<dbReference type="SUPFAM" id="SSF50677">
    <property type="entry name" value="ValRS/IleRS/LeuRS editing domain"/>
    <property type="match status" value="1"/>
</dbReference>
<evidence type="ECO:0000256" key="4">
    <source>
        <dbReference type="ARBA" id="ARBA00022741"/>
    </source>
</evidence>
<dbReference type="InterPro" id="IPR013155">
    <property type="entry name" value="M/V/L/I-tRNA-synth_anticd-bd"/>
</dbReference>
<dbReference type="Gene3D" id="3.40.50.620">
    <property type="entry name" value="HUPs"/>
    <property type="match status" value="1"/>
</dbReference>
<dbReference type="SUPFAM" id="SSF47323">
    <property type="entry name" value="Anticodon-binding domain of a subclass of class I aminoacyl-tRNA synthetases"/>
    <property type="match status" value="1"/>
</dbReference>
<dbReference type="OrthoDB" id="10249672at2759"/>
<evidence type="ECO:0000256" key="7">
    <source>
        <dbReference type="ARBA" id="ARBA00023146"/>
    </source>
</evidence>
<dbReference type="PANTHER" id="PTHR45794:SF1">
    <property type="entry name" value="LEUCINE--TRNA LIGASE, CYTOPLASMIC"/>
    <property type="match status" value="1"/>
</dbReference>
<evidence type="ECO:0000256" key="1">
    <source>
        <dbReference type="ARBA" id="ARBA00005594"/>
    </source>
</evidence>
<organism evidence="13 14">
    <name type="scientific">Lachancea quebecensis</name>
    <dbReference type="NCBI Taxonomy" id="1654605"/>
    <lineage>
        <taxon>Eukaryota</taxon>
        <taxon>Fungi</taxon>
        <taxon>Dikarya</taxon>
        <taxon>Ascomycota</taxon>
        <taxon>Saccharomycotina</taxon>
        <taxon>Saccharomycetes</taxon>
        <taxon>Saccharomycetales</taxon>
        <taxon>Saccharomycetaceae</taxon>
        <taxon>Lachancea</taxon>
    </lineage>
</organism>
<dbReference type="GO" id="GO:0004823">
    <property type="term" value="F:leucine-tRNA ligase activity"/>
    <property type="evidence" value="ECO:0007669"/>
    <property type="project" value="UniProtKB-EC"/>
</dbReference>
<accession>A0A0N7MKT7</accession>
<feature type="domain" description="Methionyl/Valyl/Leucyl/Isoleucyl-tRNA synthetase anticodon-binding" evidence="11">
    <location>
        <begin position="817"/>
        <end position="939"/>
    </location>
</feature>
<feature type="domain" description="Leucine--tRNA ligase RagD-binding" evidence="12">
    <location>
        <begin position="961"/>
        <end position="1016"/>
    </location>
</feature>
<dbReference type="NCBIfam" id="NF008957">
    <property type="entry name" value="PRK12300.1"/>
    <property type="match status" value="1"/>
</dbReference>
<dbReference type="GO" id="GO:0005524">
    <property type="term" value="F:ATP binding"/>
    <property type="evidence" value="ECO:0007669"/>
    <property type="project" value="UniProtKB-KW"/>
</dbReference>
<dbReference type="InterPro" id="IPR002300">
    <property type="entry name" value="aa-tRNA-synth_Ia"/>
</dbReference>
<dbReference type="Pfam" id="PF08264">
    <property type="entry name" value="Anticodon_1"/>
    <property type="match status" value="1"/>
</dbReference>
<protein>
    <recommendedName>
        <fullName evidence="2">leucine--tRNA ligase</fullName>
        <ecNumber evidence="2">6.1.1.4</ecNumber>
    </recommendedName>
    <alternativeName>
        <fullName evidence="8">Leucyl-tRNA synthetase</fullName>
    </alternativeName>
</protein>
<dbReference type="CDD" id="cd07959">
    <property type="entry name" value="Anticodon_Ia_Leu_AEc"/>
    <property type="match status" value="1"/>
</dbReference>
<keyword evidence="6" id="KW-0648">Protein biosynthesis</keyword>
<dbReference type="Gene3D" id="3.90.740.10">
    <property type="entry name" value="Valyl/Leucyl/Isoleucyl-tRNA synthetase, editing domain"/>
    <property type="match status" value="1"/>
</dbReference>
<dbReference type="Proteomes" id="UP000236544">
    <property type="component" value="Unassembled WGS sequence"/>
</dbReference>
<name>A0A0N7MKT7_9SACH</name>
<dbReference type="GO" id="GO:0002161">
    <property type="term" value="F:aminoacyl-tRNA deacylase activity"/>
    <property type="evidence" value="ECO:0007669"/>
    <property type="project" value="InterPro"/>
</dbReference>
<evidence type="ECO:0000256" key="3">
    <source>
        <dbReference type="ARBA" id="ARBA00022598"/>
    </source>
</evidence>
<dbReference type="NCBIfam" id="TIGR00395">
    <property type="entry name" value="leuS_arch"/>
    <property type="match status" value="1"/>
</dbReference>
<dbReference type="FunFam" id="3.90.740.10:FF:000001">
    <property type="entry name" value="Leucine--tRNA ligase, cytoplasmic"/>
    <property type="match status" value="1"/>
</dbReference>
<keyword evidence="4" id="KW-0547">Nucleotide-binding</keyword>
<evidence type="ECO:0000259" key="11">
    <source>
        <dbReference type="Pfam" id="PF08264"/>
    </source>
</evidence>
<feature type="domain" description="Aminoacyl-tRNA synthetase class Ia" evidence="10">
    <location>
        <begin position="210"/>
        <end position="775"/>
    </location>
</feature>
<evidence type="ECO:0000259" key="12">
    <source>
        <dbReference type="Pfam" id="PF24810"/>
    </source>
</evidence>
<evidence type="ECO:0000256" key="6">
    <source>
        <dbReference type="ARBA" id="ARBA00022917"/>
    </source>
</evidence>
<dbReference type="CDD" id="cd00812">
    <property type="entry name" value="LeuRS_core"/>
    <property type="match status" value="1"/>
</dbReference>
<dbReference type="InterPro" id="IPR014729">
    <property type="entry name" value="Rossmann-like_a/b/a_fold"/>
</dbReference>
<dbReference type="EC" id="6.1.1.4" evidence="2"/>
<dbReference type="Pfam" id="PF00133">
    <property type="entry name" value="tRNA-synt_1"/>
    <property type="match status" value="2"/>
</dbReference>
<dbReference type="SUPFAM" id="SSF52374">
    <property type="entry name" value="Nucleotidylyl transferase"/>
    <property type="match status" value="1"/>
</dbReference>
<comment type="catalytic activity">
    <reaction evidence="9">
        <text>tRNA(Leu) + L-leucine + ATP = L-leucyl-tRNA(Leu) + AMP + diphosphate</text>
        <dbReference type="Rhea" id="RHEA:11688"/>
        <dbReference type="Rhea" id="RHEA-COMP:9613"/>
        <dbReference type="Rhea" id="RHEA-COMP:9622"/>
        <dbReference type="ChEBI" id="CHEBI:30616"/>
        <dbReference type="ChEBI" id="CHEBI:33019"/>
        <dbReference type="ChEBI" id="CHEBI:57427"/>
        <dbReference type="ChEBI" id="CHEBI:78442"/>
        <dbReference type="ChEBI" id="CHEBI:78494"/>
        <dbReference type="ChEBI" id="CHEBI:456215"/>
        <dbReference type="EC" id="6.1.1.4"/>
    </reaction>
</comment>
<evidence type="ECO:0000313" key="13">
    <source>
        <dbReference type="EMBL" id="CUS20390.1"/>
    </source>
</evidence>
<gene>
    <name evidence="13" type="ORF">LAQU0_S01e05534g</name>
</gene>
<sequence length="1098" mass="125019">MSSDTGSKGLVLENTARRDALIAIEKKYQKLWAEEHVFEIDAPSIEEESVSIDSEELQRKYPKFMSSMAYPYMNGVMHAGHCFTLSKVEFSVGFERMNGKRALFPLGFHCTGMPILACADKLKREAELFGSDFSNVPAEEEEDEAAAAKEEVKTESEDVTKFKAKKSKAAAKKGRGKFQFEIMLQLGIPREEVVKFADPQFWLTYFPPLCQSDCSAFGSRIDWRRSFITTDMNPYYDAFIRWQMNKLKELGKIKFGERYTIYSEKDGQACMDHDRQSGEGVTPQEYVGIKIETLEFAEAAQKLVDSTEALDKSKKFYFVAATLRPETMYGQTCCFVSPKINYGIFDAGDSYYITTERAFKNMSYQKLTPKRGCYKPVVTISGKHFIGSKIRAPLAAYDQLRILPMETVIATKGTGVVTCVPSNSPDDYMTTRDLQNKAEFYGIDPEWVKHEPLPIIHSERYGDLTAKTICEELKIRSPKDTVPLAEAKKIAYKEDFYNGVMIYGKFKGEKVEVAKAKAKAELIANNEAFVYNEPESLVVSRSGDDCIVSLEDQWYVDYGEQTWKEQALECLNQMDTFAPEVKNAFEGCLEWLKNWAVCRTYGLGTKLPWDEKYLVESLSDSTMYQAFYTIAHLLFKDYYGNEIGPLGIEAQQMTPAVFDYVFQHTDNVETDIPIESLQKLRREFEYFYPLDVSISGKDLITNHLTFFIYTHVALFPKKFWPRGIRANGHLMLNNAKMSKSTGNFMTLKQIVEKFGADASRIALADAGDTIEDANLDETNANAAILRLYNLKEWAEEVVNNLDGLRSGPITEFFDVSFENELNALVEETYKQYELTNYKNALKTGLFDLQTARDYYRESCEVMHRDLVLRYIEFQVLVLAPIAPHFAEYIWREVLGNTNSVQVTRFPRATKPVDAGALSALEYLRNLQRSIRESEGQALKKKKGKGSDVDIAKPAKMTLLISESFPEWQSEYIELVRKLFESQELDDNKRIKQMVNPKDMKRAMPFISMLKQRLAAEPVETVFNRELPFDEVATIKATVENVKKCCQAIKCQEFQFISFPYGAKVGKDIFTGEQVDIPNAAKVVENSIPGNPGIIIANI</sequence>
<keyword evidence="7" id="KW-0030">Aminoacyl-tRNA synthetase</keyword>
<proteinExistence type="inferred from homology"/>
<dbReference type="InterPro" id="IPR009008">
    <property type="entry name" value="Val/Leu/Ile-tRNA-synth_edit"/>
</dbReference>
<keyword evidence="5" id="KW-0067">ATP-binding</keyword>
<keyword evidence="3" id="KW-0436">Ligase</keyword>
<reference evidence="14" key="1">
    <citation type="submission" date="2015-10" db="EMBL/GenBank/DDBJ databases">
        <authorList>
            <person name="Devillers H."/>
        </authorList>
    </citation>
    <scope>NUCLEOTIDE SEQUENCE [LARGE SCALE GENOMIC DNA]</scope>
</reference>
<evidence type="ECO:0000256" key="5">
    <source>
        <dbReference type="ARBA" id="ARBA00022840"/>
    </source>
</evidence>
<dbReference type="InterPro" id="IPR009080">
    <property type="entry name" value="tRNAsynth_Ia_anticodon-bd"/>
</dbReference>
<evidence type="ECO:0000256" key="8">
    <source>
        <dbReference type="ARBA" id="ARBA00030520"/>
    </source>
</evidence>
<dbReference type="AlphaFoldDB" id="A0A0N7MKT7"/>
<dbReference type="InterPro" id="IPR004493">
    <property type="entry name" value="Leu-tRNA-synth_Ia_arc/euk"/>
</dbReference>
<dbReference type="PANTHER" id="PTHR45794">
    <property type="entry name" value="LEUCYL-TRNA SYNTHETASE"/>
    <property type="match status" value="1"/>
</dbReference>
<feature type="domain" description="Aminoacyl-tRNA synthetase class Ia" evidence="10">
    <location>
        <begin position="56"/>
        <end position="121"/>
    </location>
</feature>
<dbReference type="InterPro" id="IPR055416">
    <property type="entry name" value="RBD_LARS1"/>
</dbReference>
<dbReference type="GO" id="GO:0006429">
    <property type="term" value="P:leucyl-tRNA aminoacylation"/>
    <property type="evidence" value="ECO:0007669"/>
    <property type="project" value="InterPro"/>
</dbReference>
<comment type="similarity">
    <text evidence="1">Belongs to the class-I aminoacyl-tRNA synthetase family.</text>
</comment>
<evidence type="ECO:0000256" key="2">
    <source>
        <dbReference type="ARBA" id="ARBA00013164"/>
    </source>
</evidence>
<dbReference type="Pfam" id="PF24810">
    <property type="entry name" value="RBD_LARS1"/>
    <property type="match status" value="1"/>
</dbReference>
<keyword evidence="14" id="KW-1185">Reference proteome</keyword>
<dbReference type="EMBL" id="LN890560">
    <property type="protein sequence ID" value="CUS20390.1"/>
    <property type="molecule type" value="Genomic_DNA"/>
</dbReference>